<sequence length="216" mass="23065">MLAAMPAQRVVVLLEGQSDVAAVRALLPVRLREAVELVDMGGVTNIRRHLADLVGAPPTAAEQDGTSAPPRRILGLCDAGEASFFARALESVGHPVGGAAEMAELGFHVCDEDLEDELIRALGAKRVLEVLAELGLLDRFATFRRQPTWTGRPVTDQLRRFAGTTSGRKELVAEALAAAMGSGEVPPPLARLVTHIEAALVDHEPGHPVRPFPDRL</sequence>
<evidence type="ECO:0008006" key="3">
    <source>
        <dbReference type="Google" id="ProtNLM"/>
    </source>
</evidence>
<name>A0ABN3UUS0_9MICO</name>
<dbReference type="Proteomes" id="UP001501326">
    <property type="component" value="Unassembled WGS sequence"/>
</dbReference>
<dbReference type="EMBL" id="BAAARN010000004">
    <property type="protein sequence ID" value="GAA2738676.1"/>
    <property type="molecule type" value="Genomic_DNA"/>
</dbReference>
<evidence type="ECO:0000313" key="2">
    <source>
        <dbReference type="Proteomes" id="UP001501326"/>
    </source>
</evidence>
<reference evidence="1 2" key="1">
    <citation type="journal article" date="2019" name="Int. J. Syst. Evol. Microbiol.">
        <title>The Global Catalogue of Microorganisms (GCM) 10K type strain sequencing project: providing services to taxonomists for standard genome sequencing and annotation.</title>
        <authorList>
            <consortium name="The Broad Institute Genomics Platform"/>
            <consortium name="The Broad Institute Genome Sequencing Center for Infectious Disease"/>
            <person name="Wu L."/>
            <person name="Ma J."/>
        </authorList>
    </citation>
    <scope>NUCLEOTIDE SEQUENCE [LARGE SCALE GENOMIC DNA]</scope>
    <source>
        <strain evidence="1 2">JCM 16378</strain>
    </source>
</reference>
<accession>A0ABN3UUS0</accession>
<gene>
    <name evidence="1" type="ORF">GCM10009867_31070</name>
</gene>
<proteinExistence type="predicted"/>
<organism evidence="1 2">
    <name type="scientific">Pedococcus aerophilus</name>
    <dbReference type="NCBI Taxonomy" id="436356"/>
    <lineage>
        <taxon>Bacteria</taxon>
        <taxon>Bacillati</taxon>
        <taxon>Actinomycetota</taxon>
        <taxon>Actinomycetes</taxon>
        <taxon>Micrococcales</taxon>
        <taxon>Intrasporangiaceae</taxon>
        <taxon>Pedococcus</taxon>
    </lineage>
</organism>
<comment type="caution">
    <text evidence="1">The sequence shown here is derived from an EMBL/GenBank/DDBJ whole genome shotgun (WGS) entry which is preliminary data.</text>
</comment>
<evidence type="ECO:0000313" key="1">
    <source>
        <dbReference type="EMBL" id="GAA2738676.1"/>
    </source>
</evidence>
<keyword evidence="2" id="KW-1185">Reference proteome</keyword>
<protein>
    <recommendedName>
        <fullName evidence="3">ATP-dependent endonuclease</fullName>
    </recommendedName>
</protein>